<dbReference type="Pfam" id="PF04130">
    <property type="entry name" value="GCP_C_terminal"/>
    <property type="match status" value="1"/>
</dbReference>
<evidence type="ECO:0000256" key="6">
    <source>
        <dbReference type="SAM" id="MobiDB-lite"/>
    </source>
</evidence>
<feature type="region of interest" description="Disordered" evidence="6">
    <location>
        <begin position="94"/>
        <end position="145"/>
    </location>
</feature>
<accession>A0A9W7ZM57</accession>
<evidence type="ECO:0000313" key="10">
    <source>
        <dbReference type="Proteomes" id="UP001150569"/>
    </source>
</evidence>
<reference evidence="9" key="1">
    <citation type="submission" date="2022-07" db="EMBL/GenBank/DDBJ databases">
        <title>Phylogenomic reconstructions and comparative analyses of Kickxellomycotina fungi.</title>
        <authorList>
            <person name="Reynolds N.K."/>
            <person name="Stajich J.E."/>
            <person name="Barry K."/>
            <person name="Grigoriev I.V."/>
            <person name="Crous P."/>
            <person name="Smith M.E."/>
        </authorList>
    </citation>
    <scope>NUCLEOTIDE SEQUENCE</scope>
    <source>
        <strain evidence="9">RSA 861</strain>
    </source>
</reference>
<feature type="domain" description="Gamma tubulin complex component C-terminal" evidence="7">
    <location>
        <begin position="490"/>
        <end position="825"/>
    </location>
</feature>
<dbReference type="GO" id="GO:0005816">
    <property type="term" value="C:spindle pole body"/>
    <property type="evidence" value="ECO:0007669"/>
    <property type="project" value="UniProtKB-ARBA"/>
</dbReference>
<comment type="subcellular location">
    <subcellularLocation>
        <location evidence="1">Cytoplasm</location>
        <location evidence="1">Cytoskeleton</location>
    </subcellularLocation>
</comment>
<dbReference type="Pfam" id="PF17681">
    <property type="entry name" value="GCP_N_terminal"/>
    <property type="match status" value="1"/>
</dbReference>
<evidence type="ECO:0000259" key="8">
    <source>
        <dbReference type="Pfam" id="PF17681"/>
    </source>
</evidence>
<evidence type="ECO:0000256" key="3">
    <source>
        <dbReference type="ARBA" id="ARBA00022490"/>
    </source>
</evidence>
<dbReference type="EMBL" id="JANBPT010000839">
    <property type="protein sequence ID" value="KAJ1912367.1"/>
    <property type="molecule type" value="Genomic_DNA"/>
</dbReference>
<dbReference type="AlphaFoldDB" id="A0A9W7ZM57"/>
<keyword evidence="3" id="KW-0963">Cytoplasm</keyword>
<dbReference type="GO" id="GO:0007020">
    <property type="term" value="P:microtubule nucleation"/>
    <property type="evidence" value="ECO:0007669"/>
    <property type="project" value="InterPro"/>
</dbReference>
<dbReference type="OrthoDB" id="5860513at2759"/>
<dbReference type="GO" id="GO:0051225">
    <property type="term" value="P:spindle assembly"/>
    <property type="evidence" value="ECO:0007669"/>
    <property type="project" value="TreeGrafter"/>
</dbReference>
<feature type="domain" description="Gamma tubulin complex component protein N-terminal" evidence="8">
    <location>
        <begin position="173"/>
        <end position="487"/>
    </location>
</feature>
<dbReference type="InterPro" id="IPR042241">
    <property type="entry name" value="GCP_C_sf"/>
</dbReference>
<dbReference type="GO" id="GO:0031122">
    <property type="term" value="P:cytoplasmic microtubule organization"/>
    <property type="evidence" value="ECO:0007669"/>
    <property type="project" value="TreeGrafter"/>
</dbReference>
<evidence type="ECO:0000259" key="7">
    <source>
        <dbReference type="Pfam" id="PF04130"/>
    </source>
</evidence>
<dbReference type="GO" id="GO:0000922">
    <property type="term" value="C:spindle pole"/>
    <property type="evidence" value="ECO:0007669"/>
    <property type="project" value="InterPro"/>
</dbReference>
<name>A0A9W7ZM57_9FUNG</name>
<proteinExistence type="inferred from homology"/>
<dbReference type="GO" id="GO:0051321">
    <property type="term" value="P:meiotic cell cycle"/>
    <property type="evidence" value="ECO:0007669"/>
    <property type="project" value="TreeGrafter"/>
</dbReference>
<dbReference type="GO" id="GO:0000930">
    <property type="term" value="C:gamma-tubulin complex"/>
    <property type="evidence" value="ECO:0007669"/>
    <property type="project" value="UniProtKB-ARBA"/>
</dbReference>
<evidence type="ECO:0000256" key="1">
    <source>
        <dbReference type="ARBA" id="ARBA00004245"/>
    </source>
</evidence>
<evidence type="ECO:0000313" key="9">
    <source>
        <dbReference type="EMBL" id="KAJ1912367.1"/>
    </source>
</evidence>
<keyword evidence="5" id="KW-0206">Cytoskeleton</keyword>
<dbReference type="InterPro" id="IPR040457">
    <property type="entry name" value="GCP_C"/>
</dbReference>
<sequence length="866" mass="97351">MTPSVVSDEDQMVDLIKKKLTRDTGSTQRALRFGQLHGKLGRSTILSERWSALYLLYTLSSNKPHKSALSSQNGLGPIRSTFAGFSLHTLDAPETRLPAADPPRPNQPQLQMRAASAQTTGSGDRRLLPPASGNVRTPREGEADPTSVPLYLAVQRAAGIRPPAVTEAELLIDLVFVLQGVDGRYIVYDRLHDTYQLRPAVAVPAPQRALVNQLASLGTQFRRIQTYLATTRSSASAGHIVQCLGAYLEQQCTEHLKFVALIESQLVPSGTRAKVTQFAVDDGTVAEGTSLPEPIWSMTARTGLTLRRLRVWLQAPTERLTFLANLIDKCRDIQASTLLSRIHADTEHGDPAIRQLAGDMMKQITVPFFEILEHWLYNGELLDPHGESFIEQMKGASQNTWFTAFGINVLNIPAFIPSTVAAKTFTIGKAFHFLRCHCQDTAWITQQRRTMRQEVVLKYDDTFNVELSIDRANRAVCQRLHDQIFDKYRLMDHLRALKRYLLLGQGDFVQYLLRALGPELSRPATQVYRHNVSAGVETAIRASNAQYEDAAVLRQLDFHLLPVPSSTAGPSSTSASTVSATSTGWDIFELKYTMPPPIDYFLPAGLFSPYSKFFTFLWRIKYVESQLGELWCKQATAARTTLASHRHRSFPSELRGDLHRCRLWTHEMTHFVDQLQSFIQYEVIESAWTRFVDSLSSGLDTADLMVPAHRRFTTAITQFFRRRRVNFLPVLTNIFDLVFQFRRAVDNLYDYAQMETSLPHAKTPAAAAATRDAVPERLRAIRQQLQRVHDQFRQRVTDLLSSLVRQDDDDAIRSLGERLNFNGFYTVRLASTAPLQSTTIRANKSTPATRPLSASLVNLLPRDSSA</sequence>
<evidence type="ECO:0000256" key="5">
    <source>
        <dbReference type="ARBA" id="ARBA00023212"/>
    </source>
</evidence>
<dbReference type="InterPro" id="IPR041470">
    <property type="entry name" value="GCP_N"/>
</dbReference>
<dbReference type="GO" id="GO:0000278">
    <property type="term" value="P:mitotic cell cycle"/>
    <property type="evidence" value="ECO:0007669"/>
    <property type="project" value="TreeGrafter"/>
</dbReference>
<protein>
    <submittedName>
        <fullName evidence="9">Microtubule-nucleating Tub4p (Gamma-tubulin) complex component</fullName>
    </submittedName>
</protein>
<comment type="caution">
    <text evidence="9">The sequence shown here is derived from an EMBL/GenBank/DDBJ whole genome shotgun (WGS) entry which is preliminary data.</text>
</comment>
<dbReference type="GO" id="GO:0005874">
    <property type="term" value="C:microtubule"/>
    <property type="evidence" value="ECO:0007669"/>
    <property type="project" value="UniProtKB-KW"/>
</dbReference>
<comment type="similarity">
    <text evidence="2">Belongs to the TUBGCP family.</text>
</comment>
<organism evidence="9 10">
    <name type="scientific">Tieghemiomyces parasiticus</name>
    <dbReference type="NCBI Taxonomy" id="78921"/>
    <lineage>
        <taxon>Eukaryota</taxon>
        <taxon>Fungi</taxon>
        <taxon>Fungi incertae sedis</taxon>
        <taxon>Zoopagomycota</taxon>
        <taxon>Kickxellomycotina</taxon>
        <taxon>Dimargaritomycetes</taxon>
        <taxon>Dimargaritales</taxon>
        <taxon>Dimargaritaceae</taxon>
        <taxon>Tieghemiomyces</taxon>
    </lineage>
</organism>
<evidence type="ECO:0000256" key="4">
    <source>
        <dbReference type="ARBA" id="ARBA00022701"/>
    </source>
</evidence>
<keyword evidence="10" id="KW-1185">Reference proteome</keyword>
<dbReference type="PANTHER" id="PTHR19302">
    <property type="entry name" value="GAMMA TUBULIN COMPLEX PROTEIN"/>
    <property type="match status" value="1"/>
</dbReference>
<dbReference type="InterPro" id="IPR007259">
    <property type="entry name" value="GCP"/>
</dbReference>
<dbReference type="Gene3D" id="1.20.120.1900">
    <property type="entry name" value="Gamma-tubulin complex, C-terminal domain"/>
    <property type="match status" value="1"/>
</dbReference>
<evidence type="ECO:0000256" key="2">
    <source>
        <dbReference type="ARBA" id="ARBA00010337"/>
    </source>
</evidence>
<gene>
    <name evidence="9" type="primary">SPC98_2</name>
    <name evidence="9" type="ORF">IWQ60_009694</name>
</gene>
<dbReference type="GO" id="GO:0051011">
    <property type="term" value="F:microtubule minus-end binding"/>
    <property type="evidence" value="ECO:0007669"/>
    <property type="project" value="TreeGrafter"/>
</dbReference>
<dbReference type="GO" id="GO:0043015">
    <property type="term" value="F:gamma-tubulin binding"/>
    <property type="evidence" value="ECO:0007669"/>
    <property type="project" value="InterPro"/>
</dbReference>
<dbReference type="Proteomes" id="UP001150569">
    <property type="component" value="Unassembled WGS sequence"/>
</dbReference>
<keyword evidence="4" id="KW-0493">Microtubule</keyword>
<dbReference type="PANTHER" id="PTHR19302:SF14">
    <property type="entry name" value="GAMMA-TUBULIN COMPLEX COMPONENT 3"/>
    <property type="match status" value="1"/>
</dbReference>